<feature type="region of interest" description="Disordered" evidence="1">
    <location>
        <begin position="132"/>
        <end position="151"/>
    </location>
</feature>
<reference evidence="2 3" key="1">
    <citation type="journal article" date="2023" name="BMC Biol.">
        <title>The compact genome of the sponge Oopsacas minuta (Hexactinellida) is lacking key metazoan core genes.</title>
        <authorList>
            <person name="Santini S."/>
            <person name="Schenkelaars Q."/>
            <person name="Jourda C."/>
            <person name="Duchesne M."/>
            <person name="Belahbib H."/>
            <person name="Rocher C."/>
            <person name="Selva M."/>
            <person name="Riesgo A."/>
            <person name="Vervoort M."/>
            <person name="Leys S.P."/>
            <person name="Kodjabachian L."/>
            <person name="Le Bivic A."/>
            <person name="Borchiellini C."/>
            <person name="Claverie J.M."/>
            <person name="Renard E."/>
        </authorList>
    </citation>
    <scope>NUCLEOTIDE SEQUENCE [LARGE SCALE GENOMIC DNA]</scope>
    <source>
        <strain evidence="2">SPO-2</strain>
    </source>
</reference>
<sequence length="151" mass="17622">MGFALRKLKNTNRLKQPSKALEYAQKERRVSKPYLHVKDRNFISRLREIKLTEIPEVQDTIEQRYSPPPRSKSKDARSIPIGMLDTDQITLILANKRKYPETWNKAYVSNQFQIKEEHAEGLITSFNNYVEPPAKRLKEPGNTESRPVVDN</sequence>
<keyword evidence="3" id="KW-1185">Reference proteome</keyword>
<feature type="region of interest" description="Disordered" evidence="1">
    <location>
        <begin position="60"/>
        <end position="79"/>
    </location>
</feature>
<gene>
    <name evidence="2" type="ORF">LOD99_2718</name>
</gene>
<organism evidence="2 3">
    <name type="scientific">Oopsacas minuta</name>
    <dbReference type="NCBI Taxonomy" id="111878"/>
    <lineage>
        <taxon>Eukaryota</taxon>
        <taxon>Metazoa</taxon>
        <taxon>Porifera</taxon>
        <taxon>Hexactinellida</taxon>
        <taxon>Hexasterophora</taxon>
        <taxon>Lyssacinosida</taxon>
        <taxon>Leucopsacidae</taxon>
        <taxon>Oopsacas</taxon>
    </lineage>
</organism>
<evidence type="ECO:0000313" key="2">
    <source>
        <dbReference type="EMBL" id="KAI6654839.1"/>
    </source>
</evidence>
<dbReference type="AlphaFoldDB" id="A0AAV7K0S9"/>
<accession>A0AAV7K0S9</accession>
<evidence type="ECO:0000256" key="1">
    <source>
        <dbReference type="SAM" id="MobiDB-lite"/>
    </source>
</evidence>
<comment type="caution">
    <text evidence="2">The sequence shown here is derived from an EMBL/GenBank/DDBJ whole genome shotgun (WGS) entry which is preliminary data.</text>
</comment>
<dbReference type="Proteomes" id="UP001165289">
    <property type="component" value="Unassembled WGS sequence"/>
</dbReference>
<feature type="compositionally biased region" description="Basic and acidic residues" evidence="1">
    <location>
        <begin position="133"/>
        <end position="151"/>
    </location>
</feature>
<protein>
    <submittedName>
        <fullName evidence="2">Uncharacterized protein</fullName>
    </submittedName>
</protein>
<evidence type="ECO:0000313" key="3">
    <source>
        <dbReference type="Proteomes" id="UP001165289"/>
    </source>
</evidence>
<proteinExistence type="predicted"/>
<dbReference type="EMBL" id="JAKMXF010000221">
    <property type="protein sequence ID" value="KAI6654839.1"/>
    <property type="molecule type" value="Genomic_DNA"/>
</dbReference>
<name>A0AAV7K0S9_9METZ</name>